<name>A0A2S9Y0C9_9BACT</name>
<dbReference type="OrthoDB" id="5500472at2"/>
<dbReference type="EMBL" id="PVNL01000124">
    <property type="protein sequence ID" value="PRP98564.1"/>
    <property type="molecule type" value="Genomic_DNA"/>
</dbReference>
<gene>
    <name evidence="1" type="ORF">ENSA7_65070</name>
</gene>
<evidence type="ECO:0000313" key="1">
    <source>
        <dbReference type="EMBL" id="PRP98564.1"/>
    </source>
</evidence>
<dbReference type="Proteomes" id="UP000238823">
    <property type="component" value="Unassembled WGS sequence"/>
</dbReference>
<comment type="caution">
    <text evidence="1">The sequence shown here is derived from an EMBL/GenBank/DDBJ whole genome shotgun (WGS) entry which is preliminary data.</text>
</comment>
<accession>A0A2S9Y0C9</accession>
<evidence type="ECO:0000313" key="2">
    <source>
        <dbReference type="Proteomes" id="UP000238823"/>
    </source>
</evidence>
<organism evidence="1 2">
    <name type="scientific">Enhygromyxa salina</name>
    <dbReference type="NCBI Taxonomy" id="215803"/>
    <lineage>
        <taxon>Bacteria</taxon>
        <taxon>Pseudomonadati</taxon>
        <taxon>Myxococcota</taxon>
        <taxon>Polyangia</taxon>
        <taxon>Nannocystales</taxon>
        <taxon>Nannocystaceae</taxon>
        <taxon>Enhygromyxa</taxon>
    </lineage>
</organism>
<protein>
    <submittedName>
        <fullName evidence="1">Uncharacterized protein</fullName>
    </submittedName>
</protein>
<reference evidence="1 2" key="1">
    <citation type="submission" date="2018-03" db="EMBL/GenBank/DDBJ databases">
        <title>Draft Genome Sequences of the Obligatory Marine Myxobacteria Enhygromyxa salina SWB007.</title>
        <authorList>
            <person name="Poehlein A."/>
            <person name="Moghaddam J.A."/>
            <person name="Harms H."/>
            <person name="Alanjari M."/>
            <person name="Koenig G.M."/>
            <person name="Daniel R."/>
            <person name="Schaeberle T.F."/>
        </authorList>
    </citation>
    <scope>NUCLEOTIDE SEQUENCE [LARGE SCALE GENOMIC DNA]</scope>
    <source>
        <strain evidence="1 2">SWB007</strain>
    </source>
</reference>
<dbReference type="RefSeq" id="WP_106093339.1">
    <property type="nucleotide sequence ID" value="NZ_PVNL01000124.1"/>
</dbReference>
<sequence length="276" mass="31119">MSPHDKKYEFDGFKWEGNGYFGCRRPPAGATFPQNPRKQPWYALAVALEQAKHGNLTNVPRLLEVADKEIDGVLDHACAQILGDAGPTACYPELIEVMRLNENYEFTFSICDALSKRGRLGDIPLLLDAFEANQENGDAEIIPIDIADMLDPGDYSIPIAPDECGGMTRYREVIERTWRDLAERLGSEDALVLRGGLLDVRSLAKLMHHYAKKPVYFPIDLRRKFEAMTGIDCTAFYENRGFCPLPAMAIVEDFLDSPQVENFQPGVRYFFGHRVP</sequence>
<proteinExistence type="predicted"/>
<dbReference type="AlphaFoldDB" id="A0A2S9Y0C9"/>